<proteinExistence type="predicted"/>
<gene>
    <name evidence="2" type="ORF">COS81_04480</name>
</gene>
<dbReference type="AlphaFoldDB" id="A0A2M7ALR8"/>
<evidence type="ECO:0000313" key="2">
    <source>
        <dbReference type="EMBL" id="PIU68294.1"/>
    </source>
</evidence>
<evidence type="ECO:0000313" key="3">
    <source>
        <dbReference type="Proteomes" id="UP000229916"/>
    </source>
</evidence>
<name>A0A2M7ALR8_UNCKA</name>
<keyword evidence="1" id="KW-1133">Transmembrane helix</keyword>
<keyword evidence="1" id="KW-0472">Membrane</keyword>
<comment type="caution">
    <text evidence="2">The sequence shown here is derived from an EMBL/GenBank/DDBJ whole genome shotgun (WGS) entry which is preliminary data.</text>
</comment>
<sequence>MIRGLKRFAKKIFLWIIFPVLAVVLFFAISGQSLPNFSDLGFGNVSDSVKGLTQSSLTASEVLNSASQFLHQKIRIEGKVHYTFRNPDYLGTFYYLDQLPLKIDSGKTQIWQSAVGQTKSVEGVLEVKTVSNPTFGGSTDLYYLENPVLID</sequence>
<dbReference type="Proteomes" id="UP000229916">
    <property type="component" value="Unassembled WGS sequence"/>
</dbReference>
<evidence type="ECO:0000256" key="1">
    <source>
        <dbReference type="SAM" id="Phobius"/>
    </source>
</evidence>
<accession>A0A2M7ALR8</accession>
<feature type="transmembrane region" description="Helical" evidence="1">
    <location>
        <begin position="12"/>
        <end position="29"/>
    </location>
</feature>
<dbReference type="EMBL" id="PEWD01000084">
    <property type="protein sequence ID" value="PIU68294.1"/>
    <property type="molecule type" value="Genomic_DNA"/>
</dbReference>
<keyword evidence="1" id="KW-0812">Transmembrane</keyword>
<protein>
    <submittedName>
        <fullName evidence="2">Uncharacterized protein</fullName>
    </submittedName>
</protein>
<organism evidence="2 3">
    <name type="scientific">candidate division WWE3 bacterium CG06_land_8_20_14_3_00_42_16</name>
    <dbReference type="NCBI Taxonomy" id="1975083"/>
    <lineage>
        <taxon>Bacteria</taxon>
        <taxon>Katanobacteria</taxon>
    </lineage>
</organism>
<reference evidence="3" key="1">
    <citation type="submission" date="2017-09" db="EMBL/GenBank/DDBJ databases">
        <title>Depth-based differentiation of microbial function through sediment-hosted aquifers and enrichment of novel symbionts in the deep terrestrial subsurface.</title>
        <authorList>
            <person name="Probst A.J."/>
            <person name="Ladd B."/>
            <person name="Jarett J.K."/>
            <person name="Geller-Mcgrath D.E."/>
            <person name="Sieber C.M.K."/>
            <person name="Emerson J.B."/>
            <person name="Anantharaman K."/>
            <person name="Thomas B.C."/>
            <person name="Malmstrom R."/>
            <person name="Stieglmeier M."/>
            <person name="Klingl A."/>
            <person name="Woyke T."/>
            <person name="Ryan C.M."/>
            <person name="Banfield J.F."/>
        </authorList>
    </citation>
    <scope>NUCLEOTIDE SEQUENCE [LARGE SCALE GENOMIC DNA]</scope>
</reference>